<dbReference type="Proteomes" id="UP001189624">
    <property type="component" value="Chromosome 3"/>
</dbReference>
<proteinExistence type="predicted"/>
<feature type="region of interest" description="Disordered" evidence="1">
    <location>
        <begin position="78"/>
        <end position="104"/>
    </location>
</feature>
<reference evidence="2" key="1">
    <citation type="submission" date="2023-10" db="EMBL/GenBank/DDBJ databases">
        <authorList>
            <person name="Domelevo Entfellner J.-B."/>
        </authorList>
    </citation>
    <scope>NUCLEOTIDE SEQUENCE</scope>
</reference>
<accession>A0AA86VBS4</accession>
<gene>
    <name evidence="2" type="ORF">AYBTSS11_LOCUS8177</name>
</gene>
<dbReference type="AlphaFoldDB" id="A0AA86VBS4"/>
<protein>
    <submittedName>
        <fullName evidence="2">Uncharacterized protein</fullName>
    </submittedName>
</protein>
<feature type="compositionally biased region" description="Basic residues" evidence="1">
    <location>
        <begin position="81"/>
        <end position="98"/>
    </location>
</feature>
<evidence type="ECO:0000313" key="2">
    <source>
        <dbReference type="EMBL" id="CAJ1937715.1"/>
    </source>
</evidence>
<evidence type="ECO:0000313" key="3">
    <source>
        <dbReference type="Proteomes" id="UP001189624"/>
    </source>
</evidence>
<keyword evidence="3" id="KW-1185">Reference proteome</keyword>
<organism evidence="2 3">
    <name type="scientific">Sphenostylis stenocarpa</name>
    <dbReference type="NCBI Taxonomy" id="92480"/>
    <lineage>
        <taxon>Eukaryota</taxon>
        <taxon>Viridiplantae</taxon>
        <taxon>Streptophyta</taxon>
        <taxon>Embryophyta</taxon>
        <taxon>Tracheophyta</taxon>
        <taxon>Spermatophyta</taxon>
        <taxon>Magnoliopsida</taxon>
        <taxon>eudicotyledons</taxon>
        <taxon>Gunneridae</taxon>
        <taxon>Pentapetalae</taxon>
        <taxon>rosids</taxon>
        <taxon>fabids</taxon>
        <taxon>Fabales</taxon>
        <taxon>Fabaceae</taxon>
        <taxon>Papilionoideae</taxon>
        <taxon>50 kb inversion clade</taxon>
        <taxon>NPAAA clade</taxon>
        <taxon>indigoferoid/millettioid clade</taxon>
        <taxon>Phaseoleae</taxon>
        <taxon>Sphenostylis</taxon>
    </lineage>
</organism>
<dbReference type="Gramene" id="rna-AYBTSS11_LOCUS8177">
    <property type="protein sequence ID" value="CAJ1937715.1"/>
    <property type="gene ID" value="gene-AYBTSS11_LOCUS8177"/>
</dbReference>
<sequence length="104" mass="12377">MSLHETTRSYDMICAVPLHHPYTLISFFKVGWEGTNTLEEYRRDKKKEGSKQDYITHYLETWPQNHSKFSNDSTQAFVSRATRRQKPRNPSEKRKHHLFSACTM</sequence>
<name>A0AA86VBS4_9FABA</name>
<dbReference type="EMBL" id="OY731400">
    <property type="protein sequence ID" value="CAJ1937715.1"/>
    <property type="molecule type" value="Genomic_DNA"/>
</dbReference>
<evidence type="ECO:0000256" key="1">
    <source>
        <dbReference type="SAM" id="MobiDB-lite"/>
    </source>
</evidence>